<sequence length="3440" mass="361981">MDNENKLLEHLKWVTADLRRANQRVRDLEGRAAEPIAIVGMACRYPGDVRSPEDLWRLVASGGDGIGEYPPGREWDAGLYDPDPDGHGTVYAREGGFLPDADSFDAEFFGITPREALAMDPQQRLLLEVAWESFERAGIDPGSLRGSQTGVYAGVMAQDYGPRMQDGPESVEGYLLTGNLPAVASGRLAYTFGFEGPTVTVDTACSSSLTALHLAIQGLRNGECGLAVVGGVTVMSAPGLLVEFSRQRGLSPDGRCKAFSAAANGTGLGEGVGVLLVERLSDAERNGHRVLALVRGSAVNSDGASTGLTAPNGPAQQRVIRQALANAGVAAAEVDAVEAHGTGTVLGDPIEAQALLATYGQGRPADRPLWLGTVKSNIGHAQAAAGVAGVIKMVEALRRGVLPRTLHVEEPSAHIDWTAGAVALLTESRPWTENGHPRRAGVSSFGISGTNAHVILEQAAPAEPEPDSERGADTADGGPTHWFVSAHGEEALRDQAARLLEFATTGPEPAVADIGHSLAVTRTALPHRAAIVGDDRAELLAGLTALAQGRPAPNLVHGRSDAPVKTAFLFAGQGSQYAGMGGRLHDTHPVFAKAFDEVCGLLDPLLGRSLAEVIRSGGARLDRTGFTQPALFALEVALYRLFEDWGVVPDFLLGHSVGEIAAAHVAGVFTLADAATLVAARARLMDALPQGGAMVSLRIPEDRLAPLLGDGVSVAAINGADSLVVSGDEAAVEALALAVAERGYRTRRLQVSHAFHSHHMDPMLAAFRRAIEGLTFNAPSIPLVTNRTGRIAGADELRDPDHWVRQVRDPVRFHEGVLTLGELGVGVYLEMGPDGTLAGLVGGSSAIPALRRDRDDARQVVTAVATARVHGVSIDAETVHEGRRIDLPTYPFRRTRYWLSPKRTGQAADRWARPFWEAVDEGELGSLAETLRIDDTERAALTSVLPALAAWRRREREQDLADGWRYHVAWRPVPAARPGAPAGPTGTWLLLVPATHTEDPWVAALTASLAGAGLDTRRIVVTEADDRTALAARLRTENEVGDGAGGEVAGVLSLLALDERPHPAYPNVPAGMAATLALAQALDDVGGEAPLWLITRGAVRAGRFDRLGRPAQARVWGFGRVVGLEHPRRWGGLADLPETVDAKAFGRLRAAIGTPEDQLAIRASGVFARRLVPSARGGSAVPEWKARGTALITGGTGALGAHAARRLARAGATHLVLVSRSGPEAPGAEELRLELTRLGATVTVAACDTADRDDLAALVARVRRDHGPIRTVVHAAGVNQNTPITGTTLAEFAEVDAKAAAAGHLSDLFGADELDAFVLFSSIAGVWGSAGQAAYSAANAFADALAEHRRGLGLPATAVSWGLWAGGGMGAEAGVTGGLSRHGIRAMPVEPAMSALNRALADDEACVTVADVDWARFAPAFAVARPRPLLDEIPLETRPEAGPETGADSELRRQVTGLTAARRHEHLVKLVGAHTAAVAGAATADALDLAQPFRALGFDSLMAVELRDRLVTATGLALPTTLAFDWPTPTAVAGHLLARLTGDGDARDVPATREAADDDPIAVVAMTCRLPGGVRSPEDLWRLVSEGSDAIGEFPTDRGWDVDALYDPDPDHPGTTYARTGGFLRDAAEFDPGFFDISPREALAIDPQQRLLLELAWETFERAGIAPAGLRESDTGVFVGTWAQEYGGGLAHPQEEAAGYLITGNASSVTSGRIAYTFGLHGPAVTVDTACSSSLTAVHLAAQALRSGECALALAGGVTVMASPGAFVEFSRQRGLAADGRCKPFAAAADGTGWGEGAGLLLLERLSDAERNGHRVLALVRGSAVNQDGASNGLTAPNGPSQERVIHQALANAGLRPSDVDAVEAHGTGTVLGDPIEARALLATYGQDRHEGRPLWLGSLKSNIGHTQAAAGVAGIIKTVMAMRHDLLPPTLHVDRPTPHVDWTSGAVSLITEPTPWPETGRPYRAGVSSFGISGTNAHVILEQAPAAPGRSSTFERSSTASEQVPASSEQGSAVPERAGERDGGRAGGHVGTSVPAVVPWPISARSETALRAQARRLADHLAGEPGLSDADVGHALATTRQVFDHRAVVVGATRAELLAALDLVAEGERGPGVVLGAAAVPPGATAFLFTGQGSQRAGMGRELYEGNPVYADAFDTVCQYLDPHLEHPLAHVLFGPGEALLGRTEYAQPALFALEVALHRLLEHHGVRPDYLIGHSVGEIVAAHVSGVLTLPDAATLITARAGLMQRITADGAMIAIQAGEDEVRESLAGFEDRVSIAAVNGPSAVVVSGDRSAVGKIGARWAAAGRKATRLTVSHAFHSPHLDAVSEGFRRVVAGLSFAAPSIPIVSNVTGELATEAQLRSPDYWVRHARQAVRFHDGLRTLHGQGVTTYLELGPDAVLSALAQQSVPGGFVALMRAGQPESATVVTALAKAHVLGIPVDWASCHAGHRARPAELPTYPFERGHYWLRLAADDTPGGTGTVDHPLIRSRIDLDDLGVLFLGRMSQRSQPWVGDHHVLGSVVVPGTTWVELAAWAGRELGCARVAELTHELPLVLTENRVFEIQLRVGVPGEDASRPLTLRCRATEAGQPWVGLARGVLAPAEDVSARPAPAELLEWPPRDAVPIDTGEFYPRHNERGLYTWGPSFQSLRLAWRRGEDLFAEVRLLDEVGSASFDLHPALMDASMHALGADLIPDELTALVADPDESSERPRIPFTWRGVDLRAYGARALRVWMSVPEGGGTTIAVADESGRLVASVESVVMLPISEKQLRASLTAPRHESLFHVDWTALPLSPAPREGDWAVLGSELPGAARHTGVSALREAIASGSPVPDVVVLTAPAATDPEPTLRNGSADPEPTLRNGTADPAPVPRAVTGDLASVTRAVTADLLGFVRSWLTEETFGPSHLVVVTRGAVAALPGDRVANLTHAASWGLLRVAQTEHPGRITIVDLDDLDDGVGERALSREVLASVLATGAPQVALREGRAYSPQVARLPATAAREHRPLLDPRGTVLIIGGTGTLGALLARHLTTRHGARHLLLTSRRGPDAEGAAALADELTGLGAEVSIVACDAADRDALADLLGSIATEHPLTAVVHAAGLLDDAVITAMTPRQLEAVLRPKVDAAWNLHELTRDHDLSMFTLFSAAAGILGGPGQANYAAANTFLDALAVHRRAEGLPATALAWGLWGQASGMTGQLGEADFARMRRIGVVPLPSEEGLALFDLAHAVDTACVMPIRLDLAGLREQDTAPAVLESLLRGVPRHTPRTRVSAEPALRLEGLTASEQHVRLVELVTAQIATVANHRRQSIDPGRPFKELGFDSLMTVELRNRLASATGLSLPPTLVFDHPTPDALAGHLRSKLAVSTAEGPVDDDRDTTVRDALASIPISRLRRSGLLGPLLRLAGAPSEQPDTHDHDEADEFDGMAADDLIRMALSDEIDS</sequence>
<evidence type="ECO:0000313" key="14">
    <source>
        <dbReference type="EMBL" id="GAA4184113.1"/>
    </source>
</evidence>
<dbReference type="InterPro" id="IPR032821">
    <property type="entry name" value="PKS_assoc"/>
</dbReference>
<dbReference type="PROSITE" id="PS00012">
    <property type="entry name" value="PHOSPHOPANTETHEINE"/>
    <property type="match status" value="2"/>
</dbReference>
<dbReference type="PANTHER" id="PTHR43775:SF51">
    <property type="entry name" value="INACTIVE PHENOLPHTHIOCEROL SYNTHESIS POLYKETIDE SYNTHASE TYPE I PKS1-RELATED"/>
    <property type="match status" value="1"/>
</dbReference>
<comment type="pathway">
    <text evidence="2">Antibiotic biosynthesis.</text>
</comment>
<evidence type="ECO:0000256" key="4">
    <source>
        <dbReference type="ARBA" id="ARBA00022553"/>
    </source>
</evidence>
<feature type="active site" description="Proton donor; for dehydratase activity" evidence="9">
    <location>
        <position position="2683"/>
    </location>
</feature>
<dbReference type="InterPro" id="IPR016039">
    <property type="entry name" value="Thiolase-like"/>
</dbReference>
<dbReference type="InterPro" id="IPR042104">
    <property type="entry name" value="PKS_dehydratase_sf"/>
</dbReference>
<dbReference type="CDD" id="cd08952">
    <property type="entry name" value="KR_1_SDR_x"/>
    <property type="match status" value="1"/>
</dbReference>
<evidence type="ECO:0000259" key="12">
    <source>
        <dbReference type="PROSITE" id="PS52004"/>
    </source>
</evidence>
<evidence type="ECO:0000256" key="1">
    <source>
        <dbReference type="ARBA" id="ARBA00001957"/>
    </source>
</evidence>
<dbReference type="Pfam" id="PF00109">
    <property type="entry name" value="ketoacyl-synt"/>
    <property type="match status" value="2"/>
</dbReference>
<dbReference type="CDD" id="cd00833">
    <property type="entry name" value="PKS"/>
    <property type="match status" value="2"/>
</dbReference>
<keyword evidence="4" id="KW-0597">Phosphoprotein</keyword>
<dbReference type="InterPro" id="IPR020806">
    <property type="entry name" value="PKS_PP-bd"/>
</dbReference>
<dbReference type="Pfam" id="PF16197">
    <property type="entry name" value="KAsynt_C_assoc"/>
    <property type="match status" value="2"/>
</dbReference>
<dbReference type="InterPro" id="IPR049900">
    <property type="entry name" value="PKS_mFAS_DH"/>
</dbReference>
<dbReference type="InterPro" id="IPR006162">
    <property type="entry name" value="Ppantetheine_attach_site"/>
</dbReference>
<keyword evidence="8" id="KW-0012">Acyltransferase</keyword>
<dbReference type="SMART" id="SM01294">
    <property type="entry name" value="PKS_PP_betabranch"/>
    <property type="match status" value="1"/>
</dbReference>
<name>A0ABP8AHN5_9ACTN</name>
<evidence type="ECO:0000256" key="5">
    <source>
        <dbReference type="ARBA" id="ARBA00022679"/>
    </source>
</evidence>
<feature type="domain" description="Carrier" evidence="11">
    <location>
        <begin position="3284"/>
        <end position="3361"/>
    </location>
</feature>
<gene>
    <name evidence="14" type="ORF">GCM10022252_12490</name>
</gene>
<feature type="domain" description="PKS/mFAS DH" evidence="13">
    <location>
        <begin position="2485"/>
        <end position="2772"/>
    </location>
</feature>
<evidence type="ECO:0000256" key="2">
    <source>
        <dbReference type="ARBA" id="ARBA00004792"/>
    </source>
</evidence>
<dbReference type="Gene3D" id="1.10.1200.10">
    <property type="entry name" value="ACP-like"/>
    <property type="match status" value="2"/>
</dbReference>
<dbReference type="SMART" id="SM00825">
    <property type="entry name" value="PKS_KS"/>
    <property type="match status" value="2"/>
</dbReference>
<keyword evidence="15" id="KW-1185">Reference proteome</keyword>
<feature type="region of interest" description="C-terminal hotdog fold" evidence="9">
    <location>
        <begin position="2623"/>
        <end position="2772"/>
    </location>
</feature>
<dbReference type="InterPro" id="IPR016035">
    <property type="entry name" value="Acyl_Trfase/lysoPLipase"/>
</dbReference>
<feature type="compositionally biased region" description="Polar residues" evidence="10">
    <location>
        <begin position="1991"/>
        <end position="2012"/>
    </location>
</feature>
<dbReference type="InterPro" id="IPR015083">
    <property type="entry name" value="NorB/c/GfsB-D-like_docking"/>
</dbReference>
<dbReference type="Pfam" id="PF22953">
    <property type="entry name" value="SpnB_Rossmann"/>
    <property type="match status" value="1"/>
</dbReference>
<dbReference type="InterPro" id="IPR013968">
    <property type="entry name" value="PKS_KR"/>
</dbReference>
<dbReference type="PANTHER" id="PTHR43775">
    <property type="entry name" value="FATTY ACID SYNTHASE"/>
    <property type="match status" value="1"/>
</dbReference>
<dbReference type="SMART" id="SM00827">
    <property type="entry name" value="PKS_AT"/>
    <property type="match status" value="2"/>
</dbReference>
<dbReference type="InterPro" id="IPR049552">
    <property type="entry name" value="PKS_DH_N"/>
</dbReference>
<dbReference type="Pfam" id="PF21089">
    <property type="entry name" value="PKS_DH_N"/>
    <property type="match status" value="1"/>
</dbReference>
<dbReference type="InterPro" id="IPR016036">
    <property type="entry name" value="Malonyl_transacylase_ACP-bd"/>
</dbReference>
<dbReference type="Gene3D" id="3.40.50.720">
    <property type="entry name" value="NAD(P)-binding Rossmann-like Domain"/>
    <property type="match status" value="2"/>
</dbReference>
<dbReference type="InterPro" id="IPR009081">
    <property type="entry name" value="PP-bd_ACP"/>
</dbReference>
<dbReference type="SMART" id="SM00826">
    <property type="entry name" value="PKS_DH"/>
    <property type="match status" value="1"/>
</dbReference>
<evidence type="ECO:0000256" key="10">
    <source>
        <dbReference type="SAM" id="MobiDB-lite"/>
    </source>
</evidence>
<dbReference type="InterPro" id="IPR014043">
    <property type="entry name" value="Acyl_transferase_dom"/>
</dbReference>
<dbReference type="SUPFAM" id="SSF47336">
    <property type="entry name" value="ACP-like"/>
    <property type="match status" value="2"/>
</dbReference>
<dbReference type="PROSITE" id="PS00606">
    <property type="entry name" value="KS3_1"/>
    <property type="match status" value="2"/>
</dbReference>
<evidence type="ECO:0008006" key="16">
    <source>
        <dbReference type="Google" id="ProtNLM"/>
    </source>
</evidence>
<dbReference type="InterPro" id="IPR020841">
    <property type="entry name" value="PKS_Beta-ketoAc_synthase_dom"/>
</dbReference>
<feature type="region of interest" description="Disordered" evidence="10">
    <location>
        <begin position="2842"/>
        <end position="2872"/>
    </location>
</feature>
<dbReference type="InterPro" id="IPR018201">
    <property type="entry name" value="Ketoacyl_synth_AS"/>
</dbReference>
<dbReference type="InterPro" id="IPR014030">
    <property type="entry name" value="Ketoacyl_synth_N"/>
</dbReference>
<dbReference type="PROSITE" id="PS52019">
    <property type="entry name" value="PKS_MFAS_DH"/>
    <property type="match status" value="1"/>
</dbReference>
<dbReference type="InterPro" id="IPR057326">
    <property type="entry name" value="KR_dom"/>
</dbReference>
<dbReference type="SUPFAM" id="SSF52151">
    <property type="entry name" value="FabD/lysophospholipase-like"/>
    <property type="match status" value="2"/>
</dbReference>
<dbReference type="InterPro" id="IPR014031">
    <property type="entry name" value="Ketoacyl_synth_C"/>
</dbReference>
<feature type="region of interest" description="Disordered" evidence="10">
    <location>
        <begin position="1987"/>
        <end position="2033"/>
    </location>
</feature>
<dbReference type="Gene3D" id="3.30.70.3290">
    <property type="match status" value="2"/>
</dbReference>
<dbReference type="Pfam" id="PF00550">
    <property type="entry name" value="PP-binding"/>
    <property type="match status" value="2"/>
</dbReference>
<dbReference type="SUPFAM" id="SSF51735">
    <property type="entry name" value="NAD(P)-binding Rossmann-fold domains"/>
    <property type="match status" value="4"/>
</dbReference>
<accession>A0ABP8AHN5</accession>
<dbReference type="Pfam" id="PF18369">
    <property type="entry name" value="PKS_DE"/>
    <property type="match status" value="1"/>
</dbReference>
<dbReference type="InterPro" id="IPR055123">
    <property type="entry name" value="SpnB-like_Rossmann"/>
</dbReference>
<evidence type="ECO:0000256" key="7">
    <source>
        <dbReference type="ARBA" id="ARBA00023268"/>
    </source>
</evidence>
<feature type="domain" description="Carrier" evidence="11">
    <location>
        <begin position="1465"/>
        <end position="1540"/>
    </location>
</feature>
<dbReference type="EMBL" id="BAABAQ010000002">
    <property type="protein sequence ID" value="GAA4184113.1"/>
    <property type="molecule type" value="Genomic_DNA"/>
</dbReference>
<comment type="caution">
    <text evidence="14">The sequence shown here is derived from an EMBL/GenBank/DDBJ whole genome shotgun (WGS) entry which is preliminary data.</text>
</comment>
<reference evidence="15" key="1">
    <citation type="journal article" date="2019" name="Int. J. Syst. Evol. Microbiol.">
        <title>The Global Catalogue of Microorganisms (GCM) 10K type strain sequencing project: providing services to taxonomists for standard genome sequencing and annotation.</title>
        <authorList>
            <consortium name="The Broad Institute Genomics Platform"/>
            <consortium name="The Broad Institute Genome Sequencing Center for Infectious Disease"/>
            <person name="Wu L."/>
            <person name="Ma J."/>
        </authorList>
    </citation>
    <scope>NUCLEOTIDE SEQUENCE [LARGE SCALE GENOMIC DNA]</scope>
    <source>
        <strain evidence="15">JCM 17388</strain>
    </source>
</reference>
<dbReference type="NCBIfam" id="NF045894">
    <property type="entry name" value="PKS_plus_SDR"/>
    <property type="match status" value="1"/>
</dbReference>
<evidence type="ECO:0000313" key="15">
    <source>
        <dbReference type="Proteomes" id="UP001501251"/>
    </source>
</evidence>
<dbReference type="Gene3D" id="3.40.47.10">
    <property type="match status" value="2"/>
</dbReference>
<protein>
    <recommendedName>
        <fullName evidence="16">Polyketide synthase</fullName>
    </recommendedName>
</protein>
<dbReference type="PROSITE" id="PS52004">
    <property type="entry name" value="KS3_2"/>
    <property type="match status" value="2"/>
</dbReference>
<keyword evidence="5" id="KW-0808">Transferase</keyword>
<evidence type="ECO:0000256" key="9">
    <source>
        <dbReference type="PROSITE-ProRule" id="PRU01363"/>
    </source>
</evidence>
<keyword evidence="7" id="KW-0511">Multifunctional enzyme</keyword>
<keyword evidence="3" id="KW-0596">Phosphopantetheine</keyword>
<dbReference type="InterPro" id="IPR036736">
    <property type="entry name" value="ACP-like_sf"/>
</dbReference>
<dbReference type="SMART" id="SM00823">
    <property type="entry name" value="PKS_PP"/>
    <property type="match status" value="2"/>
</dbReference>
<dbReference type="Pfam" id="PF00698">
    <property type="entry name" value="Acyl_transf_1"/>
    <property type="match status" value="2"/>
</dbReference>
<evidence type="ECO:0000256" key="8">
    <source>
        <dbReference type="ARBA" id="ARBA00023315"/>
    </source>
</evidence>
<evidence type="ECO:0000259" key="13">
    <source>
        <dbReference type="PROSITE" id="PS52019"/>
    </source>
</evidence>
<feature type="domain" description="Ketosynthase family 3 (KS3)" evidence="12">
    <location>
        <begin position="33"/>
        <end position="458"/>
    </location>
</feature>
<dbReference type="CDD" id="cd08956">
    <property type="entry name" value="KR_3_FAS_SDR_x"/>
    <property type="match status" value="1"/>
</dbReference>
<dbReference type="RefSeq" id="WP_344915887.1">
    <property type="nucleotide sequence ID" value="NZ_BAABAQ010000002.1"/>
</dbReference>
<dbReference type="SUPFAM" id="SSF53901">
    <property type="entry name" value="Thiolase-like"/>
    <property type="match status" value="2"/>
</dbReference>
<dbReference type="InterPro" id="IPR020807">
    <property type="entry name" value="PKS_DH"/>
</dbReference>
<dbReference type="SUPFAM" id="SSF55048">
    <property type="entry name" value="Probable ACP-binding domain of malonyl-CoA ACP transacylase"/>
    <property type="match status" value="2"/>
</dbReference>
<dbReference type="Gene3D" id="3.10.129.110">
    <property type="entry name" value="Polyketide synthase dehydratase"/>
    <property type="match status" value="1"/>
</dbReference>
<feature type="domain" description="Ketosynthase family 3 (KS3)" evidence="12">
    <location>
        <begin position="1558"/>
        <end position="1984"/>
    </location>
</feature>
<dbReference type="InterPro" id="IPR050091">
    <property type="entry name" value="PKS_NRPS_Biosynth_Enz"/>
</dbReference>
<dbReference type="SMART" id="SM00822">
    <property type="entry name" value="PKS_KR"/>
    <property type="match status" value="2"/>
</dbReference>
<feature type="active site" description="Proton acceptor; for dehydratase activity" evidence="9">
    <location>
        <position position="2516"/>
    </location>
</feature>
<evidence type="ECO:0000256" key="3">
    <source>
        <dbReference type="ARBA" id="ARBA00022450"/>
    </source>
</evidence>
<evidence type="ECO:0000259" key="11">
    <source>
        <dbReference type="PROSITE" id="PS50075"/>
    </source>
</evidence>
<dbReference type="Pfam" id="PF08990">
    <property type="entry name" value="Docking"/>
    <property type="match status" value="1"/>
</dbReference>
<dbReference type="InterPro" id="IPR049551">
    <property type="entry name" value="PKS_DH_C"/>
</dbReference>
<feature type="region of interest" description="N-terminal hotdog fold" evidence="9">
    <location>
        <begin position="2485"/>
        <end position="2607"/>
    </location>
</feature>
<comment type="cofactor">
    <cofactor evidence="1">
        <name>pantetheine 4'-phosphate</name>
        <dbReference type="ChEBI" id="CHEBI:47942"/>
    </cofactor>
</comment>
<dbReference type="Gene3D" id="3.40.366.10">
    <property type="entry name" value="Malonyl-Coenzyme A Acyl Carrier Protein, domain 2"/>
    <property type="match status" value="2"/>
</dbReference>
<dbReference type="PROSITE" id="PS50075">
    <property type="entry name" value="CARRIER"/>
    <property type="match status" value="2"/>
</dbReference>
<organism evidence="14 15">
    <name type="scientific">Streptosporangium oxazolinicum</name>
    <dbReference type="NCBI Taxonomy" id="909287"/>
    <lineage>
        <taxon>Bacteria</taxon>
        <taxon>Bacillati</taxon>
        <taxon>Actinomycetota</taxon>
        <taxon>Actinomycetes</taxon>
        <taxon>Streptosporangiales</taxon>
        <taxon>Streptosporangiaceae</taxon>
        <taxon>Streptosporangium</taxon>
    </lineage>
</organism>
<evidence type="ECO:0000256" key="6">
    <source>
        <dbReference type="ARBA" id="ARBA00023194"/>
    </source>
</evidence>
<dbReference type="Proteomes" id="UP001501251">
    <property type="component" value="Unassembled WGS sequence"/>
</dbReference>
<dbReference type="InterPro" id="IPR041618">
    <property type="entry name" value="PKS_DE"/>
</dbReference>
<proteinExistence type="predicted"/>
<dbReference type="Pfam" id="PF02801">
    <property type="entry name" value="Ketoacyl-synt_C"/>
    <property type="match status" value="2"/>
</dbReference>
<dbReference type="InterPro" id="IPR001227">
    <property type="entry name" value="Ac_transferase_dom_sf"/>
</dbReference>
<dbReference type="Pfam" id="PF08659">
    <property type="entry name" value="KR"/>
    <property type="match status" value="2"/>
</dbReference>
<dbReference type="InterPro" id="IPR036291">
    <property type="entry name" value="NAD(P)-bd_dom_sf"/>
</dbReference>
<keyword evidence="6" id="KW-0045">Antibiotic biosynthesis</keyword>
<dbReference type="Pfam" id="PF14765">
    <property type="entry name" value="PS-DH"/>
    <property type="match status" value="1"/>
</dbReference>